<gene>
    <name evidence="1" type="ORF">FB459_2039</name>
</gene>
<evidence type="ECO:0008006" key="3">
    <source>
        <dbReference type="Google" id="ProtNLM"/>
    </source>
</evidence>
<organism evidence="1 2">
    <name type="scientific">Yimella lutea</name>
    <dbReference type="NCBI Taxonomy" id="587872"/>
    <lineage>
        <taxon>Bacteria</taxon>
        <taxon>Bacillati</taxon>
        <taxon>Actinomycetota</taxon>
        <taxon>Actinomycetes</taxon>
        <taxon>Micrococcales</taxon>
        <taxon>Dermacoccaceae</taxon>
        <taxon>Yimella</taxon>
    </lineage>
</organism>
<comment type="caution">
    <text evidence="1">The sequence shown here is derived from an EMBL/GenBank/DDBJ whole genome shotgun (WGS) entry which is preliminary data.</text>
</comment>
<evidence type="ECO:0000313" key="2">
    <source>
        <dbReference type="Proteomes" id="UP000320806"/>
    </source>
</evidence>
<reference evidence="1 2" key="1">
    <citation type="submission" date="2019-06" db="EMBL/GenBank/DDBJ databases">
        <title>Sequencing the genomes of 1000 actinobacteria strains.</title>
        <authorList>
            <person name="Klenk H.-P."/>
        </authorList>
    </citation>
    <scope>NUCLEOTIDE SEQUENCE [LARGE SCALE GENOMIC DNA]</scope>
    <source>
        <strain evidence="1 2">DSM 19828</strain>
    </source>
</reference>
<sequence length="168" mass="18627">MTERIRFGSGTADLSDDGLYRYRLTRRWGDGENVATFIMLNPSTADADLDDPTIRRCVGFAKREGCQALQVVNLFAYRATTPAVLRTVADPVGSENDEYLRRAIDSPGLRVAAWGVHGRADRIVVVKSAGAALHALGTTKDGHPRHPLYVRRDVPLLQWPLEEEGRRA</sequence>
<dbReference type="InterPro" id="IPR012441">
    <property type="entry name" value="DUF1643"/>
</dbReference>
<evidence type="ECO:0000313" key="1">
    <source>
        <dbReference type="EMBL" id="TQJ14572.1"/>
    </source>
</evidence>
<dbReference type="AlphaFoldDB" id="A0A542EGV2"/>
<dbReference type="OrthoDB" id="9807577at2"/>
<protein>
    <recommendedName>
        <fullName evidence="3">DUF1643 domain-containing protein</fullName>
    </recommendedName>
</protein>
<dbReference type="EMBL" id="VFMO01000001">
    <property type="protein sequence ID" value="TQJ14572.1"/>
    <property type="molecule type" value="Genomic_DNA"/>
</dbReference>
<keyword evidence="2" id="KW-1185">Reference proteome</keyword>
<dbReference type="RefSeq" id="WP_141928368.1">
    <property type="nucleotide sequence ID" value="NZ_BAABCI010000003.1"/>
</dbReference>
<proteinExistence type="predicted"/>
<dbReference type="Pfam" id="PF07799">
    <property type="entry name" value="DUF1643"/>
    <property type="match status" value="1"/>
</dbReference>
<name>A0A542EGV2_9MICO</name>
<accession>A0A542EGV2</accession>
<dbReference type="Proteomes" id="UP000320806">
    <property type="component" value="Unassembled WGS sequence"/>
</dbReference>